<dbReference type="GO" id="GO:0042626">
    <property type="term" value="F:ATPase-coupled transmembrane transporter activity"/>
    <property type="evidence" value="ECO:0007669"/>
    <property type="project" value="TreeGrafter"/>
</dbReference>
<dbReference type="Gene3D" id="3.40.50.300">
    <property type="entry name" value="P-loop containing nucleotide triphosphate hydrolases"/>
    <property type="match status" value="1"/>
</dbReference>
<keyword evidence="2" id="KW-0813">Transport</keyword>
<dbReference type="InterPro" id="IPR003593">
    <property type="entry name" value="AAA+_ATPase"/>
</dbReference>
<dbReference type="InterPro" id="IPR050352">
    <property type="entry name" value="ABCG_transporters"/>
</dbReference>
<sequence length="596" mass="68966">MIFTVDKLSAIATYRKKKKKLLDNISFKASSGQIVALTGESGSGKTTLLNICFGQASSKLQVEGKILVDNKARNYSDWRKMAGYVPQSENVDKNEKVYDYLETLASLRNPNFSRSKIKEMVDEQIDIFDLEHVRNIIIGKISGGERKRTAIAGVMLSDPQILFLDEPLSCLDSLNSKNIMNYLRYLATEYNKIIFISVHRVCEDIMMEFDKIIYLASSKQFFVGSYEDLKQKITDMNVELPAGISVAEFMSLLTTKKKRFLEISDYSRVRNNLIESFAAENSVETDEQINEIKSCIYFGYVLSFWQIITLIKRLYRKKISNLSSTLGNLFLKVSIIYVIAVFSSFINDSEFLEEVFQKYIYYGSYAVIFGMYAEVLLSFIWNMISKEIYRVKYETSIFLFTPITYMVYVLCATTLYMLIFQILAFPAFYWIQAEENPKDFIVVLLLHFFPFQMLLSIGLVFLCIPFRPAVVLIYLNRFMSFLAICIMSVLNVVPQIKTSNEFVNKSIEYLRAAPIIFPFISMRLMFCEKLMRLLQPFLDKNCIRFISNCLTNAKKFVSNDLISGENLFIYSKILFVLWFISGLIVFYLVLCPVYKI</sequence>
<dbReference type="GO" id="GO:0016887">
    <property type="term" value="F:ATP hydrolysis activity"/>
    <property type="evidence" value="ECO:0007669"/>
    <property type="project" value="InterPro"/>
</dbReference>
<protein>
    <recommendedName>
        <fullName evidence="9">ABC transporter domain-containing protein</fullName>
    </recommendedName>
</protein>
<dbReference type="GO" id="GO:0005524">
    <property type="term" value="F:ATP binding"/>
    <property type="evidence" value="ECO:0007669"/>
    <property type="project" value="UniProtKB-KW"/>
</dbReference>
<evidence type="ECO:0000313" key="11">
    <source>
        <dbReference type="Proteomes" id="UP000003163"/>
    </source>
</evidence>
<evidence type="ECO:0000256" key="8">
    <source>
        <dbReference type="SAM" id="Phobius"/>
    </source>
</evidence>
<dbReference type="STRING" id="1003232.J8ZYM3"/>
<dbReference type="VEuPathDB" id="MicrosporidiaDB:EDEG_01063"/>
<accession>J8ZYM3</accession>
<keyword evidence="3 8" id="KW-0812">Transmembrane</keyword>
<keyword evidence="7 8" id="KW-0472">Membrane</keyword>
<feature type="transmembrane region" description="Helical" evidence="8">
    <location>
        <begin position="471"/>
        <end position="489"/>
    </location>
</feature>
<feature type="transmembrane region" description="Helical" evidence="8">
    <location>
        <begin position="405"/>
        <end position="428"/>
    </location>
</feature>
<dbReference type="PANTHER" id="PTHR48041:SF91">
    <property type="entry name" value="ABC TRANSPORTER G FAMILY MEMBER 28"/>
    <property type="match status" value="1"/>
</dbReference>
<feature type="transmembrane region" description="Helical" evidence="8">
    <location>
        <begin position="297"/>
        <end position="315"/>
    </location>
</feature>
<organism evidence="10 11">
    <name type="scientific">Edhazardia aedis (strain USNM 41457)</name>
    <name type="common">Microsporidian parasite</name>
    <dbReference type="NCBI Taxonomy" id="1003232"/>
    <lineage>
        <taxon>Eukaryota</taxon>
        <taxon>Fungi</taxon>
        <taxon>Fungi incertae sedis</taxon>
        <taxon>Microsporidia</taxon>
        <taxon>Edhazardia</taxon>
    </lineage>
</organism>
<feature type="transmembrane region" description="Helical" evidence="8">
    <location>
        <begin position="567"/>
        <end position="590"/>
    </location>
</feature>
<dbReference type="Proteomes" id="UP000003163">
    <property type="component" value="Unassembled WGS sequence"/>
</dbReference>
<feature type="transmembrane region" description="Helical" evidence="8">
    <location>
        <begin position="327"/>
        <end position="347"/>
    </location>
</feature>
<dbReference type="GO" id="GO:0016020">
    <property type="term" value="C:membrane"/>
    <property type="evidence" value="ECO:0007669"/>
    <property type="project" value="UniProtKB-SubCell"/>
</dbReference>
<dbReference type="PROSITE" id="PS50893">
    <property type="entry name" value="ABC_TRANSPORTER_2"/>
    <property type="match status" value="1"/>
</dbReference>
<keyword evidence="11" id="KW-1185">Reference proteome</keyword>
<evidence type="ECO:0000256" key="6">
    <source>
        <dbReference type="ARBA" id="ARBA00022989"/>
    </source>
</evidence>
<evidence type="ECO:0000256" key="2">
    <source>
        <dbReference type="ARBA" id="ARBA00022448"/>
    </source>
</evidence>
<dbReference type="Pfam" id="PF00005">
    <property type="entry name" value="ABC_tran"/>
    <property type="match status" value="1"/>
</dbReference>
<evidence type="ECO:0000313" key="10">
    <source>
        <dbReference type="EMBL" id="EJW04773.1"/>
    </source>
</evidence>
<name>J8ZYM3_EDHAE</name>
<dbReference type="SUPFAM" id="SSF52540">
    <property type="entry name" value="P-loop containing nucleoside triphosphate hydrolases"/>
    <property type="match status" value="1"/>
</dbReference>
<keyword evidence="6 8" id="KW-1133">Transmembrane helix</keyword>
<evidence type="ECO:0000256" key="5">
    <source>
        <dbReference type="ARBA" id="ARBA00022840"/>
    </source>
</evidence>
<dbReference type="InParanoid" id="J8ZYM3"/>
<feature type="transmembrane region" description="Helical" evidence="8">
    <location>
        <begin position="359"/>
        <end position="384"/>
    </location>
</feature>
<evidence type="ECO:0000256" key="1">
    <source>
        <dbReference type="ARBA" id="ARBA00004141"/>
    </source>
</evidence>
<keyword evidence="4" id="KW-0547">Nucleotide-binding</keyword>
<dbReference type="AlphaFoldDB" id="J8ZYM3"/>
<comment type="subcellular location">
    <subcellularLocation>
        <location evidence="1">Membrane</location>
        <topology evidence="1">Multi-pass membrane protein</topology>
    </subcellularLocation>
</comment>
<evidence type="ECO:0000259" key="9">
    <source>
        <dbReference type="PROSITE" id="PS50893"/>
    </source>
</evidence>
<dbReference type="EMBL" id="AFBI03000014">
    <property type="protein sequence ID" value="EJW04773.1"/>
    <property type="molecule type" value="Genomic_DNA"/>
</dbReference>
<feature type="domain" description="ABC transporter" evidence="9">
    <location>
        <begin position="6"/>
        <end position="242"/>
    </location>
</feature>
<dbReference type="InterPro" id="IPR027417">
    <property type="entry name" value="P-loop_NTPase"/>
</dbReference>
<evidence type="ECO:0000256" key="3">
    <source>
        <dbReference type="ARBA" id="ARBA00022692"/>
    </source>
</evidence>
<gene>
    <name evidence="10" type="ORF">EDEG_01063</name>
</gene>
<evidence type="ECO:0000256" key="4">
    <source>
        <dbReference type="ARBA" id="ARBA00022741"/>
    </source>
</evidence>
<dbReference type="SMART" id="SM00382">
    <property type="entry name" value="AAA"/>
    <property type="match status" value="1"/>
</dbReference>
<proteinExistence type="predicted"/>
<reference evidence="10 11" key="1">
    <citation type="submission" date="2011-08" db="EMBL/GenBank/DDBJ databases">
        <authorList>
            <person name="Liu Z.J."/>
            <person name="Shi F.L."/>
            <person name="Lu J.Q."/>
            <person name="Li M."/>
            <person name="Wang Z.L."/>
        </authorList>
    </citation>
    <scope>NUCLEOTIDE SEQUENCE [LARGE SCALE GENOMIC DNA]</scope>
    <source>
        <strain evidence="10 11">USNM 41457</strain>
    </source>
</reference>
<feature type="transmembrane region" description="Helical" evidence="8">
    <location>
        <begin position="440"/>
        <end position="464"/>
    </location>
</feature>
<dbReference type="PANTHER" id="PTHR48041">
    <property type="entry name" value="ABC TRANSPORTER G FAMILY MEMBER 28"/>
    <property type="match status" value="1"/>
</dbReference>
<reference evidence="11" key="2">
    <citation type="submission" date="2015-07" db="EMBL/GenBank/DDBJ databases">
        <title>Contrasting host-pathogen interactions and genome evolution in two generalist and specialist microsporidian pathogens of mosquitoes.</title>
        <authorList>
            <consortium name="The Broad Institute Genomics Platform"/>
            <consortium name="The Broad Institute Genome Sequencing Center for Infectious Disease"/>
            <person name="Cuomo C.A."/>
            <person name="Sanscrainte N.D."/>
            <person name="Goldberg J.M."/>
            <person name="Heiman D."/>
            <person name="Young S."/>
            <person name="Zeng Q."/>
            <person name="Becnel J.J."/>
            <person name="Birren B.W."/>
        </authorList>
    </citation>
    <scope>NUCLEOTIDE SEQUENCE [LARGE SCALE GENOMIC DNA]</scope>
    <source>
        <strain evidence="11">USNM 41457</strain>
    </source>
</reference>
<dbReference type="HOGENOM" id="CLU_443447_0_0_1"/>
<comment type="caution">
    <text evidence="10">The sequence shown here is derived from an EMBL/GenBank/DDBJ whole genome shotgun (WGS) entry which is preliminary data.</text>
</comment>
<dbReference type="OrthoDB" id="2141921at2759"/>
<dbReference type="InterPro" id="IPR003439">
    <property type="entry name" value="ABC_transporter-like_ATP-bd"/>
</dbReference>
<evidence type="ECO:0000256" key="7">
    <source>
        <dbReference type="ARBA" id="ARBA00023136"/>
    </source>
</evidence>
<keyword evidence="5" id="KW-0067">ATP-binding</keyword>